<feature type="domain" description="AI2M/AI1M-like HNH endonuclease" evidence="2">
    <location>
        <begin position="198"/>
        <end position="244"/>
    </location>
</feature>
<dbReference type="PANTHER" id="PTHR33642:SF4">
    <property type="entry name" value="COX1_OXI3 INTRON 1 PROTEIN-RELATED"/>
    <property type="match status" value="1"/>
</dbReference>
<dbReference type="PANTHER" id="PTHR33642">
    <property type="entry name" value="COX1/OXI3 INTRON 1 PROTEIN-RELATED"/>
    <property type="match status" value="1"/>
</dbReference>
<evidence type="ECO:0000313" key="4">
    <source>
        <dbReference type="Proteomes" id="UP000286134"/>
    </source>
</evidence>
<protein>
    <submittedName>
        <fullName evidence="3">Putative 91 kDa protein in cob intron</fullName>
    </submittedName>
</protein>
<evidence type="ECO:0000313" key="3">
    <source>
        <dbReference type="EMBL" id="RKF65810.1"/>
    </source>
</evidence>
<dbReference type="InterPro" id="IPR024937">
    <property type="entry name" value="Domain_X"/>
</dbReference>
<gene>
    <name evidence="3" type="ORF">OnM2_002010</name>
</gene>
<dbReference type="EMBL" id="MCFK01000285">
    <property type="protein sequence ID" value="RKF65810.1"/>
    <property type="molecule type" value="Genomic_DNA"/>
</dbReference>
<dbReference type="GO" id="GO:0003964">
    <property type="term" value="F:RNA-directed DNA polymerase activity"/>
    <property type="evidence" value="ECO:0007669"/>
    <property type="project" value="TreeGrafter"/>
</dbReference>
<feature type="domain" description="Domain X" evidence="1">
    <location>
        <begin position="73"/>
        <end position="165"/>
    </location>
</feature>
<dbReference type="InterPro" id="IPR049030">
    <property type="entry name" value="AI2M-like_HNH"/>
</dbReference>
<proteinExistence type="predicted"/>
<dbReference type="GO" id="GO:0005739">
    <property type="term" value="C:mitochondrion"/>
    <property type="evidence" value="ECO:0007669"/>
    <property type="project" value="TreeGrafter"/>
</dbReference>
<organism evidence="3 4">
    <name type="scientific">Erysiphe neolycopersici</name>
    <dbReference type="NCBI Taxonomy" id="212602"/>
    <lineage>
        <taxon>Eukaryota</taxon>
        <taxon>Fungi</taxon>
        <taxon>Dikarya</taxon>
        <taxon>Ascomycota</taxon>
        <taxon>Pezizomycotina</taxon>
        <taxon>Leotiomycetes</taxon>
        <taxon>Erysiphales</taxon>
        <taxon>Erysiphaceae</taxon>
        <taxon>Erysiphe</taxon>
    </lineage>
</organism>
<comment type="caution">
    <text evidence="3">The sequence shown here is derived from an EMBL/GenBank/DDBJ whole genome shotgun (WGS) entry which is preliminary data.</text>
</comment>
<dbReference type="GO" id="GO:0090615">
    <property type="term" value="P:mitochondrial mRNA processing"/>
    <property type="evidence" value="ECO:0007669"/>
    <property type="project" value="TreeGrafter"/>
</dbReference>
<dbReference type="Pfam" id="PF01348">
    <property type="entry name" value="Intron_maturas2"/>
    <property type="match status" value="1"/>
</dbReference>
<accession>A0A420I7Y0</accession>
<dbReference type="OrthoDB" id="3594036at2759"/>
<dbReference type="Pfam" id="PF21368">
    <property type="entry name" value="AI2M-like_HNH"/>
    <property type="match status" value="1"/>
</dbReference>
<name>A0A420I7Y0_9PEZI</name>
<dbReference type="AlphaFoldDB" id="A0A420I7Y0"/>
<dbReference type="STRING" id="212602.A0A420I7Y0"/>
<sequence>MLGVRGPRSDAVNFLQIIKTMLNESLLLELSMEKSKITNPRLEPALFLGTLIAISKHVSSTKGKNQRLKVVSQLRMLAPMDRIAKKLNTAGFLSTKYKKNIIKLYNSVLRGYLNYYSFTHNYSRVASSLEFILKTSCAKLLAAKFKLGSVTKVIAKFGKNLKGDDKTGFYKPSYKINDRIKTLFASYLSGATIDSLKCVKCGSTYRVEMHHVRLLSDLNPKLSEVDKFMAKRRRKQIPLCRTCHLEHQKNHKP</sequence>
<dbReference type="GO" id="GO:0006315">
    <property type="term" value="P:homing of group II introns"/>
    <property type="evidence" value="ECO:0007669"/>
    <property type="project" value="TreeGrafter"/>
</dbReference>
<keyword evidence="4" id="KW-1185">Reference proteome</keyword>
<evidence type="ECO:0000259" key="2">
    <source>
        <dbReference type="Pfam" id="PF21368"/>
    </source>
</evidence>
<evidence type="ECO:0000259" key="1">
    <source>
        <dbReference type="Pfam" id="PF01348"/>
    </source>
</evidence>
<dbReference type="Proteomes" id="UP000286134">
    <property type="component" value="Unassembled WGS sequence"/>
</dbReference>
<reference evidence="3 4" key="1">
    <citation type="journal article" date="2018" name="BMC Genomics">
        <title>Comparative genome analyses reveal sequence features reflecting distinct modes of host-adaptation between dicot and monocot powdery mildew.</title>
        <authorList>
            <person name="Wu Y."/>
            <person name="Ma X."/>
            <person name="Pan Z."/>
            <person name="Kale S.D."/>
            <person name="Song Y."/>
            <person name="King H."/>
            <person name="Zhang Q."/>
            <person name="Presley C."/>
            <person name="Deng X."/>
            <person name="Wei C.I."/>
            <person name="Xiao S."/>
        </authorList>
    </citation>
    <scope>NUCLEOTIDE SEQUENCE [LARGE SCALE GENOMIC DNA]</scope>
    <source>
        <strain evidence="3">UMSG2</strain>
    </source>
</reference>